<proteinExistence type="predicted"/>
<reference evidence="1" key="1">
    <citation type="journal article" date="2015" name="Nature">
        <title>Complex archaea that bridge the gap between prokaryotes and eukaryotes.</title>
        <authorList>
            <person name="Spang A."/>
            <person name="Saw J.H."/>
            <person name="Jorgensen S.L."/>
            <person name="Zaremba-Niedzwiedzka K."/>
            <person name="Martijn J."/>
            <person name="Lind A.E."/>
            <person name="van Eijk R."/>
            <person name="Schleper C."/>
            <person name="Guy L."/>
            <person name="Ettema T.J."/>
        </authorList>
    </citation>
    <scope>NUCLEOTIDE SEQUENCE</scope>
</reference>
<name>A0A0F9H2F4_9ZZZZ</name>
<accession>A0A0F9H2F4</accession>
<dbReference type="EMBL" id="LAZR01018233">
    <property type="protein sequence ID" value="KKL97166.1"/>
    <property type="molecule type" value="Genomic_DNA"/>
</dbReference>
<organism evidence="1">
    <name type="scientific">marine sediment metagenome</name>
    <dbReference type="NCBI Taxonomy" id="412755"/>
    <lineage>
        <taxon>unclassified sequences</taxon>
        <taxon>metagenomes</taxon>
        <taxon>ecological metagenomes</taxon>
    </lineage>
</organism>
<comment type="caution">
    <text evidence="1">The sequence shown here is derived from an EMBL/GenBank/DDBJ whole genome shotgun (WGS) entry which is preliminary data.</text>
</comment>
<dbReference type="AlphaFoldDB" id="A0A0F9H2F4"/>
<sequence length="83" mass="8930">MADVGTKENHSPGVDIENPERMCVQLAGCLTVAEGYGNAPSTQCNLAKKGDYGWSPAYQAVLDLRRKYDSLVQAVGSLSRLIT</sequence>
<protein>
    <submittedName>
        <fullName evidence="1">Uncharacterized protein</fullName>
    </submittedName>
</protein>
<gene>
    <name evidence="1" type="ORF">LCGC14_1837250</name>
</gene>
<evidence type="ECO:0000313" key="1">
    <source>
        <dbReference type="EMBL" id="KKL97166.1"/>
    </source>
</evidence>